<accession>F9GBX7</accession>
<proteinExistence type="predicted"/>
<organism evidence="1">
    <name type="scientific">Fusarium oxysporum (strain Fo5176)</name>
    <name type="common">Fusarium vascular wilt</name>
    <dbReference type="NCBI Taxonomy" id="660025"/>
    <lineage>
        <taxon>Eukaryota</taxon>
        <taxon>Fungi</taxon>
        <taxon>Dikarya</taxon>
        <taxon>Ascomycota</taxon>
        <taxon>Pezizomycotina</taxon>
        <taxon>Sordariomycetes</taxon>
        <taxon>Hypocreomycetidae</taxon>
        <taxon>Hypocreales</taxon>
        <taxon>Nectriaceae</taxon>
        <taxon>Fusarium</taxon>
        <taxon>Fusarium oxysporum species complex</taxon>
    </lineage>
</organism>
<dbReference type="EMBL" id="AFQF01004665">
    <property type="protein sequence ID" value="EGU73330.1"/>
    <property type="molecule type" value="Genomic_DNA"/>
</dbReference>
<protein>
    <submittedName>
        <fullName evidence="1">Uncharacterized protein</fullName>
    </submittedName>
</protein>
<reference evidence="1" key="1">
    <citation type="journal article" date="2012" name="Mol. Plant Microbe Interact.">
        <title>A highly conserved effector in Fusarium oxysporum is required for full virulence on Arabidopsis.</title>
        <authorList>
            <person name="Thatcher L.F."/>
            <person name="Gardiner D.M."/>
            <person name="Kazan K."/>
            <person name="Manners J."/>
        </authorList>
    </citation>
    <scope>NUCLEOTIDE SEQUENCE [LARGE SCALE GENOMIC DNA]</scope>
    <source>
        <strain evidence="1">Fo5176</strain>
    </source>
</reference>
<sequence>MATAKALSSTEHI</sequence>
<comment type="caution">
    <text evidence="1">The sequence shown here is derived from an EMBL/GenBank/DDBJ whole genome shotgun (WGS) entry which is preliminary data.</text>
</comment>
<evidence type="ECO:0000313" key="1">
    <source>
        <dbReference type="EMBL" id="EGU73330.1"/>
    </source>
</evidence>
<name>F9GBX7_FUSOF</name>
<gene>
    <name evidence="1" type="ORF">FOXB_16160</name>
</gene>